<evidence type="ECO:0000313" key="1">
    <source>
        <dbReference type="EMBL" id="KAG0151407.1"/>
    </source>
</evidence>
<organism evidence="1 2">
    <name type="scientific">Cronartium quercuum f. sp. fusiforme G11</name>
    <dbReference type="NCBI Taxonomy" id="708437"/>
    <lineage>
        <taxon>Eukaryota</taxon>
        <taxon>Fungi</taxon>
        <taxon>Dikarya</taxon>
        <taxon>Basidiomycota</taxon>
        <taxon>Pucciniomycotina</taxon>
        <taxon>Pucciniomycetes</taxon>
        <taxon>Pucciniales</taxon>
        <taxon>Coleosporiaceae</taxon>
        <taxon>Cronartium</taxon>
    </lineage>
</organism>
<name>A0A9P6NTM0_9BASI</name>
<dbReference type="EMBL" id="MU167213">
    <property type="protein sequence ID" value="KAG0151407.1"/>
    <property type="molecule type" value="Genomic_DNA"/>
</dbReference>
<comment type="caution">
    <text evidence="1">The sequence shown here is derived from an EMBL/GenBank/DDBJ whole genome shotgun (WGS) entry which is preliminary data.</text>
</comment>
<evidence type="ECO:0000313" key="2">
    <source>
        <dbReference type="Proteomes" id="UP000886653"/>
    </source>
</evidence>
<keyword evidence="2" id="KW-1185">Reference proteome</keyword>
<accession>A0A9P6NTM0</accession>
<gene>
    <name evidence="1" type="ORF">CROQUDRAFT_86825</name>
</gene>
<protein>
    <submittedName>
        <fullName evidence="1">Uncharacterized protein</fullName>
    </submittedName>
</protein>
<reference evidence="1" key="1">
    <citation type="submission" date="2013-11" db="EMBL/GenBank/DDBJ databases">
        <title>Genome sequence of the fusiform rust pathogen reveals effectors for host alternation and coevolution with pine.</title>
        <authorList>
            <consortium name="DOE Joint Genome Institute"/>
            <person name="Smith K."/>
            <person name="Pendleton A."/>
            <person name="Kubisiak T."/>
            <person name="Anderson C."/>
            <person name="Salamov A."/>
            <person name="Aerts A."/>
            <person name="Riley R."/>
            <person name="Clum A."/>
            <person name="Lindquist E."/>
            <person name="Ence D."/>
            <person name="Campbell M."/>
            <person name="Kronenberg Z."/>
            <person name="Feau N."/>
            <person name="Dhillon B."/>
            <person name="Hamelin R."/>
            <person name="Burleigh J."/>
            <person name="Smith J."/>
            <person name="Yandell M."/>
            <person name="Nelson C."/>
            <person name="Grigoriev I."/>
            <person name="Davis J."/>
        </authorList>
    </citation>
    <scope>NUCLEOTIDE SEQUENCE</scope>
    <source>
        <strain evidence="1">G11</strain>
    </source>
</reference>
<dbReference type="AlphaFoldDB" id="A0A9P6NTM0"/>
<dbReference type="Proteomes" id="UP000886653">
    <property type="component" value="Unassembled WGS sequence"/>
</dbReference>
<proteinExistence type="predicted"/>
<sequence>MASFLVLQCSLVGYHRKIWYKRLRDGPAPPVIVPPIAGLHNSKLHALKDADNFQSSPQPNLQNLRTSPDLLWQDAPAMDAQSDHVSIQSDYGSDSSEEEAYIVYNAAAYRARARAEAEAGLFSVSDVDEELVVDFGDSTPENPESEPVLTTNKSNDWYPFKKKEVRDFLCFVRYLVTPRLTECFFLATPICPGLRE</sequence>